<reference evidence="10" key="1">
    <citation type="submission" date="2023-03" db="EMBL/GenBank/DDBJ databases">
        <authorList>
            <person name="Pearce D."/>
        </authorList>
    </citation>
    <scope>NUCLEOTIDE SEQUENCE</scope>
    <source>
        <strain evidence="10">Mc</strain>
    </source>
</reference>
<dbReference type="InterPro" id="IPR036116">
    <property type="entry name" value="FN3_sf"/>
</dbReference>
<dbReference type="EMBL" id="OX458332">
    <property type="protein sequence ID" value="CAI8883915.1"/>
    <property type="molecule type" value="Genomic_DNA"/>
</dbReference>
<evidence type="ECO:0000256" key="1">
    <source>
        <dbReference type="ARBA" id="ARBA00022617"/>
    </source>
</evidence>
<dbReference type="GO" id="GO:0005975">
    <property type="term" value="P:carbohydrate metabolic process"/>
    <property type="evidence" value="ECO:0007669"/>
    <property type="project" value="InterPro"/>
</dbReference>
<feature type="domain" description="CBM2" evidence="9">
    <location>
        <begin position="145"/>
        <end position="254"/>
    </location>
</feature>
<dbReference type="SUPFAM" id="SSF46626">
    <property type="entry name" value="Cytochrome c"/>
    <property type="match status" value="1"/>
</dbReference>
<dbReference type="InterPro" id="IPR003961">
    <property type="entry name" value="FN3_dom"/>
</dbReference>
<dbReference type="PROSITE" id="PS51173">
    <property type="entry name" value="CBM2"/>
    <property type="match status" value="4"/>
</dbReference>
<dbReference type="Pfam" id="PF07631">
    <property type="entry name" value="PSD4"/>
    <property type="match status" value="1"/>
</dbReference>
<dbReference type="Pfam" id="PF13442">
    <property type="entry name" value="Cytochrome_CBB3"/>
    <property type="match status" value="1"/>
</dbReference>
<evidence type="ECO:0000256" key="5">
    <source>
        <dbReference type="PROSITE-ProRule" id="PRU00433"/>
    </source>
</evidence>
<dbReference type="Pfam" id="PF07624">
    <property type="entry name" value="PSD2"/>
    <property type="match status" value="1"/>
</dbReference>
<dbReference type="GO" id="GO:0004553">
    <property type="term" value="F:hydrolase activity, hydrolyzing O-glycosyl compounds"/>
    <property type="evidence" value="ECO:0007669"/>
    <property type="project" value="InterPro"/>
</dbReference>
<dbReference type="GO" id="GO:0046555">
    <property type="term" value="F:acetylxylan esterase activity"/>
    <property type="evidence" value="ECO:0007669"/>
    <property type="project" value="UniProtKB-EC"/>
</dbReference>
<dbReference type="PROSITE" id="PS51007">
    <property type="entry name" value="CYTC"/>
    <property type="match status" value="1"/>
</dbReference>
<dbReference type="Gene3D" id="2.60.40.10">
    <property type="entry name" value="Immunoglobulins"/>
    <property type="match status" value="1"/>
</dbReference>
<evidence type="ECO:0000313" key="10">
    <source>
        <dbReference type="EMBL" id="CAI8883915.1"/>
    </source>
</evidence>
<sequence>MMKEPMKMKKYLWLWAGGLCLGGLFWGASWAAVSCSADYVVENQTASGFKATVRIVNHGDAVDGWTVTWTMPEGQKITRLRNGKYVRKKGAVSVKNNASNRKVAAGEVIEFGFQASHKGSNRIPVDIALNGTRCAGTVSPAVATAATAAETCEASYRVSEQWNSGFTAEVKIRNDGPALAGWNVAWEMPDGQEITNSWNGRFVQTGAHVDVGNLDWNKDIPPGSNIEFGFNGSHTGRNRTPASLSVNGVKCTMAVITPPPSPRPASCEATYQISDQWNTGFTANVRIRNDGDPLAGWTVVWDMPDGQRVTNSWNGRFAQSGSHVEVGHLDWNRDIATGSNIEFGFNGSHAGANRAPSSLSLNGVACALVTVAPSPTPAPTATPSPIPTPTPSPAPPASPSPAPTPTPAPTSSPSPTPVPTGPCQADYQVTAQWNDGFTANVKVRNNGTALDGWTVAWTMPSGQTVTGMWNGQYVQTGPQVAVTPAGWNRQIASGASIEFGFNGSHSGTNAVSGVLTLNGAACATTTGGGTPTPTPVPVAPGTPAGLSATVADNAVVNLVWTAADAYAQGFRIERRTAGGVDWTLVAETAAGAPSFGDGTVAMGNDYEYRVYAFNAVGNSPPATASASLPTLLKYGESQYQKQGCASCHGKDGKGGFTNKPLVHFTADQLATLTEIIRVRMPPSKPANCVSNCAAGTAKYIIEVLAAAASGGGGGGGNACAGSPPPGGRALRLLTRQEYQNTVNDLLGLSENLVHLLPEENRVDGFDNNVATNLVTSIRLEAFLTQAEALAAKAVQQNWNALLPCTQQDAACARRFVEAFGKRAYRRPLTTEEADAYAALFGQGSFREGVEATITHMLVSPNFLYRSELGEAQADGTYKLTPYETASALSYLFLGSLPDGELVSAADQNLLDTPDQRIAQASRLLSLPRSRNRVGHFVGQWLLGTSPYTLPEKDQAVYPRYDAAVRSAMSEELIGFFDLVAFESTQSFPELFTANYVVVDDTLADYYGLGRPGGSGFAPVTVSDGTRTGILTLGAVLSRYANSNESHPFKRGGFLYKRLLCRDLPLPANAGFIQAPQPDPNATTRQRFEFHSKSNTSCYGCHQYLDGPGFGFENYDGASIFRASENGQAIDASGVLRGLETFTPTEELSFTDLPDLSRKIAASPTAAQCAARQYYRFATGRREASSDSCALDSFLQTYSANGHNLQTMLLGIVNAPGFTVRRADQ</sequence>
<feature type="compositionally biased region" description="Pro residues" evidence="6">
    <location>
        <begin position="376"/>
        <end position="420"/>
    </location>
</feature>
<dbReference type="PROSITE" id="PS50853">
    <property type="entry name" value="FN3"/>
    <property type="match status" value="1"/>
</dbReference>
<protein>
    <submittedName>
        <fullName evidence="10">Acetylxylan esterase</fullName>
        <ecNumber evidence="10">3.1.1.72</ecNumber>
    </submittedName>
</protein>
<dbReference type="CDD" id="cd00063">
    <property type="entry name" value="FN3"/>
    <property type="match status" value="1"/>
</dbReference>
<dbReference type="PANTHER" id="PTHR48148">
    <property type="entry name" value="KERATINOCYTE PROLINE-RICH PROTEIN"/>
    <property type="match status" value="1"/>
</dbReference>
<evidence type="ECO:0000256" key="4">
    <source>
        <dbReference type="ARBA" id="ARBA00023277"/>
    </source>
</evidence>
<organism evidence="10 11">
    <name type="scientific">Methylococcus capsulatus</name>
    <dbReference type="NCBI Taxonomy" id="414"/>
    <lineage>
        <taxon>Bacteria</taxon>
        <taxon>Pseudomonadati</taxon>
        <taxon>Pseudomonadota</taxon>
        <taxon>Gammaproteobacteria</taxon>
        <taxon>Methylococcales</taxon>
        <taxon>Methylococcaceae</taxon>
        <taxon>Methylococcus</taxon>
    </lineage>
</organism>
<dbReference type="InterPro" id="IPR013039">
    <property type="entry name" value="DUF1588"/>
</dbReference>
<keyword evidence="1 5" id="KW-0349">Heme</keyword>
<dbReference type="Proteomes" id="UP001158598">
    <property type="component" value="Chromosome"/>
</dbReference>
<dbReference type="InterPro" id="IPR001919">
    <property type="entry name" value="CBD2"/>
</dbReference>
<dbReference type="SMART" id="SM00637">
    <property type="entry name" value="CBD_II"/>
    <property type="match status" value="4"/>
</dbReference>
<gene>
    <name evidence="10" type="ORF">MCNOR_3122</name>
</gene>
<dbReference type="GO" id="GO:0046872">
    <property type="term" value="F:metal ion binding"/>
    <property type="evidence" value="ECO:0007669"/>
    <property type="project" value="UniProtKB-KW"/>
</dbReference>
<dbReference type="Pfam" id="PF07626">
    <property type="entry name" value="PSD3"/>
    <property type="match status" value="1"/>
</dbReference>
<keyword evidence="4" id="KW-0119">Carbohydrate metabolism</keyword>
<dbReference type="InterPro" id="IPR009056">
    <property type="entry name" value="Cyt_c-like_dom"/>
</dbReference>
<dbReference type="GO" id="GO:0009055">
    <property type="term" value="F:electron transfer activity"/>
    <property type="evidence" value="ECO:0007669"/>
    <property type="project" value="InterPro"/>
</dbReference>
<feature type="region of interest" description="Disordered" evidence="6">
    <location>
        <begin position="376"/>
        <end position="424"/>
    </location>
</feature>
<feature type="domain" description="CBM2" evidence="9">
    <location>
        <begin position="28"/>
        <end position="137"/>
    </location>
</feature>
<evidence type="ECO:0000256" key="2">
    <source>
        <dbReference type="ARBA" id="ARBA00022723"/>
    </source>
</evidence>
<name>A0AA35UN31_METCP</name>
<keyword evidence="2 5" id="KW-0479">Metal-binding</keyword>
<evidence type="ECO:0000259" key="7">
    <source>
        <dbReference type="PROSITE" id="PS50853"/>
    </source>
</evidence>
<feature type="domain" description="Cytochrome c" evidence="8">
    <location>
        <begin position="630"/>
        <end position="749"/>
    </location>
</feature>
<evidence type="ECO:0000259" key="8">
    <source>
        <dbReference type="PROSITE" id="PS51007"/>
    </source>
</evidence>
<dbReference type="SUPFAM" id="SSF49265">
    <property type="entry name" value="Fibronectin type III"/>
    <property type="match status" value="1"/>
</dbReference>
<dbReference type="GO" id="GO:0030247">
    <property type="term" value="F:polysaccharide binding"/>
    <property type="evidence" value="ECO:0007669"/>
    <property type="project" value="UniProtKB-UniRule"/>
</dbReference>
<proteinExistence type="predicted"/>
<dbReference type="Pfam" id="PF07627">
    <property type="entry name" value="PSCyt3"/>
    <property type="match status" value="1"/>
</dbReference>
<dbReference type="InterPro" id="IPR013042">
    <property type="entry name" value="DUF1592"/>
</dbReference>
<accession>A0AA35UN31</accession>
<dbReference type="Pfam" id="PF00553">
    <property type="entry name" value="CBM_2"/>
    <property type="match status" value="4"/>
</dbReference>
<keyword evidence="3 5" id="KW-0408">Iron</keyword>
<dbReference type="AlphaFoldDB" id="A0AA35UN31"/>
<dbReference type="InterPro" id="IPR011478">
    <property type="entry name" value="DUF1585"/>
</dbReference>
<dbReference type="InterPro" id="IPR013036">
    <property type="entry name" value="DUF1587"/>
</dbReference>
<feature type="domain" description="CBM2" evidence="9">
    <location>
        <begin position="416"/>
        <end position="525"/>
    </location>
</feature>
<evidence type="ECO:0000313" key="11">
    <source>
        <dbReference type="Proteomes" id="UP001158598"/>
    </source>
</evidence>
<dbReference type="PANTHER" id="PTHR48148:SF2">
    <property type="entry name" value="PA14 DOMAIN-CONTAINING PROTEIN"/>
    <property type="match status" value="1"/>
</dbReference>
<evidence type="ECO:0000256" key="6">
    <source>
        <dbReference type="SAM" id="MobiDB-lite"/>
    </source>
</evidence>
<dbReference type="SUPFAM" id="SSF49384">
    <property type="entry name" value="Carbohydrate-binding domain"/>
    <property type="match status" value="4"/>
</dbReference>
<keyword evidence="10" id="KW-0378">Hydrolase</keyword>
<dbReference type="EC" id="3.1.1.72" evidence="10"/>
<dbReference type="InterPro" id="IPR013043">
    <property type="entry name" value="DUF1595"/>
</dbReference>
<feature type="domain" description="CBM2" evidence="9">
    <location>
        <begin position="260"/>
        <end position="369"/>
    </location>
</feature>
<dbReference type="InterPro" id="IPR008965">
    <property type="entry name" value="CBM2/CBM3_carb-bd_dom_sf"/>
</dbReference>
<evidence type="ECO:0000256" key="3">
    <source>
        <dbReference type="ARBA" id="ARBA00023004"/>
    </source>
</evidence>
<dbReference type="GO" id="GO:0020037">
    <property type="term" value="F:heme binding"/>
    <property type="evidence" value="ECO:0007669"/>
    <property type="project" value="InterPro"/>
</dbReference>
<dbReference type="Pfam" id="PF07637">
    <property type="entry name" value="PSD5"/>
    <property type="match status" value="1"/>
</dbReference>
<dbReference type="InterPro" id="IPR036909">
    <property type="entry name" value="Cyt_c-like_dom_sf"/>
</dbReference>
<feature type="domain" description="Fibronectin type-III" evidence="7">
    <location>
        <begin position="542"/>
        <end position="633"/>
    </location>
</feature>
<dbReference type="InterPro" id="IPR012291">
    <property type="entry name" value="CBM2_carb-bd_dom_sf"/>
</dbReference>
<dbReference type="PROSITE" id="PS51257">
    <property type="entry name" value="PROKAR_LIPOPROTEIN"/>
    <property type="match status" value="1"/>
</dbReference>
<dbReference type="InterPro" id="IPR013783">
    <property type="entry name" value="Ig-like_fold"/>
</dbReference>
<dbReference type="Gene3D" id="1.10.760.10">
    <property type="entry name" value="Cytochrome c-like domain"/>
    <property type="match status" value="1"/>
</dbReference>
<dbReference type="Gene3D" id="2.60.40.290">
    <property type="match status" value="4"/>
</dbReference>
<evidence type="ECO:0000259" key="9">
    <source>
        <dbReference type="PROSITE" id="PS51173"/>
    </source>
</evidence>